<dbReference type="GO" id="GO:0003677">
    <property type="term" value="F:DNA binding"/>
    <property type="evidence" value="ECO:0007669"/>
    <property type="project" value="UniProtKB-KW"/>
</dbReference>
<dbReference type="SUPFAM" id="SSF88659">
    <property type="entry name" value="Sigma3 and sigma4 domains of RNA polymerase sigma factors"/>
    <property type="match status" value="2"/>
</dbReference>
<dbReference type="Gene3D" id="1.10.601.10">
    <property type="entry name" value="RNA Polymerase Primary Sigma Factor"/>
    <property type="match status" value="1"/>
</dbReference>
<dbReference type="PANTHER" id="PTHR30603:SF14">
    <property type="entry name" value="RNA POLYMERASE SIGMA FACTOR SIGA"/>
    <property type="match status" value="1"/>
</dbReference>
<dbReference type="PANTHER" id="PTHR30603">
    <property type="entry name" value="RNA POLYMERASE SIGMA FACTOR RPO"/>
    <property type="match status" value="1"/>
</dbReference>
<dbReference type="Gene3D" id="1.10.10.10">
    <property type="entry name" value="Winged helix-like DNA-binding domain superfamily/Winged helix DNA-binding domain"/>
    <property type="match status" value="2"/>
</dbReference>
<feature type="compositionally biased region" description="Low complexity" evidence="6">
    <location>
        <begin position="240"/>
        <end position="253"/>
    </location>
</feature>
<feature type="region of interest" description="Disordered" evidence="6">
    <location>
        <begin position="170"/>
        <end position="271"/>
    </location>
</feature>
<name>A0A6G6D2V1_ANTAG</name>
<feature type="compositionally biased region" description="Basic and acidic residues" evidence="6">
    <location>
        <begin position="186"/>
        <end position="204"/>
    </location>
</feature>
<evidence type="ECO:0000256" key="6">
    <source>
        <dbReference type="SAM" id="MobiDB-lite"/>
    </source>
</evidence>
<accession>A0A6G6D2V1</accession>
<keyword evidence="4" id="KW-0238">DNA-binding</keyword>
<dbReference type="InterPro" id="IPR007627">
    <property type="entry name" value="RNA_pol_sigma70_r2"/>
</dbReference>
<evidence type="ECO:0000256" key="3">
    <source>
        <dbReference type="ARBA" id="ARBA00023082"/>
    </source>
</evidence>
<keyword evidence="2" id="KW-0805">Transcription regulation</keyword>
<dbReference type="InterPro" id="IPR014284">
    <property type="entry name" value="RNA_pol_sigma-70_dom"/>
</dbReference>
<dbReference type="InterPro" id="IPR007630">
    <property type="entry name" value="RNA_pol_sigma70_r4"/>
</dbReference>
<dbReference type="Pfam" id="PF04545">
    <property type="entry name" value="Sigma70_r4"/>
    <property type="match status" value="1"/>
</dbReference>
<dbReference type="Pfam" id="PF00140">
    <property type="entry name" value="Sigma70_r1_2"/>
    <property type="match status" value="1"/>
</dbReference>
<dbReference type="SUPFAM" id="SSF88946">
    <property type="entry name" value="Sigma2 domain of RNA polymerase sigma factors"/>
    <property type="match status" value="1"/>
</dbReference>
<feature type="compositionally biased region" description="Basic residues" evidence="6">
    <location>
        <begin position="175"/>
        <end position="185"/>
    </location>
</feature>
<evidence type="ECO:0000256" key="1">
    <source>
        <dbReference type="ARBA" id="ARBA00007788"/>
    </source>
</evidence>
<dbReference type="EMBL" id="MN092721">
    <property type="protein sequence ID" value="QIE09853.1"/>
    <property type="molecule type" value="Genomic_DNA"/>
</dbReference>
<keyword evidence="3" id="KW-0731">Sigma factor</keyword>
<organism evidence="8">
    <name type="scientific">Anthoceros angustus</name>
    <name type="common">Hornwort</name>
    <name type="synonym">Anthoceros formosae</name>
    <dbReference type="NCBI Taxonomy" id="48387"/>
    <lineage>
        <taxon>Eukaryota</taxon>
        <taxon>Viridiplantae</taxon>
        <taxon>Streptophyta</taxon>
        <taxon>Embryophyta</taxon>
        <taxon>Anthocerotophyta</taxon>
        <taxon>Anthocerotopsida</taxon>
        <taxon>Anthocerotidae</taxon>
        <taxon>Anthocerotales</taxon>
        <taxon>Anthocerotaceae</taxon>
        <taxon>Anthoceros</taxon>
    </lineage>
</organism>
<feature type="compositionally biased region" description="Basic and acidic residues" evidence="6">
    <location>
        <begin position="213"/>
        <end position="222"/>
    </location>
</feature>
<dbReference type="PROSITE" id="PS51257">
    <property type="entry name" value="PROKAR_LIPOPROTEIN"/>
    <property type="match status" value="1"/>
</dbReference>
<evidence type="ECO:0000256" key="2">
    <source>
        <dbReference type="ARBA" id="ARBA00023015"/>
    </source>
</evidence>
<proteinExistence type="inferred from homology"/>
<dbReference type="InterPro" id="IPR000943">
    <property type="entry name" value="RNA_pol_sigma70"/>
</dbReference>
<dbReference type="NCBIfam" id="TIGR02937">
    <property type="entry name" value="sigma70-ECF"/>
    <property type="match status" value="1"/>
</dbReference>
<dbReference type="GO" id="GO:0006352">
    <property type="term" value="P:DNA-templated transcription initiation"/>
    <property type="evidence" value="ECO:0007669"/>
    <property type="project" value="InterPro"/>
</dbReference>
<keyword evidence="5" id="KW-0804">Transcription</keyword>
<dbReference type="InterPro" id="IPR009042">
    <property type="entry name" value="RNA_pol_sigma70_r1_2"/>
</dbReference>
<dbReference type="InterPro" id="IPR050239">
    <property type="entry name" value="Sigma-70_RNA_pol_init_factors"/>
</dbReference>
<evidence type="ECO:0000256" key="5">
    <source>
        <dbReference type="ARBA" id="ARBA00023163"/>
    </source>
</evidence>
<sequence>MKAGMAASGLGFQACLRLPDPLERLRGQPQALPRLHYQECACVCAAPAAGGAAEPEPRKGARIRAPLKHRAMQAGRERDGHRDRGEPVAALREQQAGYVLEDAAACSSGRGFGLALLDAAFLGASLGLEMERERERDFSPAGDPATALERSLLERQWALSLEELSALEQRLNPPPRRRGRPLKKRVQVEEREREEEQVQEREPEPGPEQGPGVEERTGDSARRRIMSAGKPSARQRRMQARQQRSAAQAPAASLLIRRKSRDRPRPRPDGLQDYLTAYLRDMTKTELLSRDDEIELSKKIKLGTQLKDVRKNLEAELGYAPSNEQWAAHLGMSTGDVLNTLNEADLARDKMVMSNLRLVVSVAKRYNNRGLELADLIQEGSIGLVRGVEKFDHTRGYKLSTYVHWWIRQGVTRAIADHSNTVRIPVHVHDTLARIRKVRNKIASEGSTPTIQKISKALNISDVKVQNALKVTKKRLKSIDREIGRDSLQDGDKDTFHTIIPDNDTENQPWAQVDRVLLKEDVNYLLSSMLSQREQDIVKMHYGLGQIDGQQLSFDKIGLRHGVSRERARQLGTAAIRKLQLSTQSKGLERAANAVSRQGYVDFRALKRLLLCNMERRPQ</sequence>
<feature type="domain" description="RNA polymerase sigma-70" evidence="7">
    <location>
        <begin position="375"/>
        <end position="388"/>
    </location>
</feature>
<reference evidence="8" key="1">
    <citation type="submission" date="2019-06" db="EMBL/GenBank/DDBJ databases">
        <authorList>
            <person name="Fu X."/>
            <person name="Zhang J."/>
            <person name="Zhang G."/>
            <person name="Liu Z."/>
            <person name="Chen Z."/>
        </authorList>
    </citation>
    <scope>NUCLEOTIDE SEQUENCE</scope>
</reference>
<dbReference type="PROSITE" id="PS00715">
    <property type="entry name" value="SIGMA70_1"/>
    <property type="match status" value="1"/>
</dbReference>
<evidence type="ECO:0000313" key="8">
    <source>
        <dbReference type="EMBL" id="QIE09853.1"/>
    </source>
</evidence>
<dbReference type="GO" id="GO:0016987">
    <property type="term" value="F:sigma factor activity"/>
    <property type="evidence" value="ECO:0007669"/>
    <property type="project" value="UniProtKB-KW"/>
</dbReference>
<protein>
    <submittedName>
        <fullName evidence="8">Sigma factor 1</fullName>
    </submittedName>
</protein>
<dbReference type="InterPro" id="IPR036388">
    <property type="entry name" value="WH-like_DNA-bd_sf"/>
</dbReference>
<gene>
    <name evidence="8" type="primary">SIG1</name>
</gene>
<evidence type="ECO:0000259" key="7">
    <source>
        <dbReference type="PROSITE" id="PS00715"/>
    </source>
</evidence>
<dbReference type="PRINTS" id="PR00046">
    <property type="entry name" value="SIGMA70FCT"/>
</dbReference>
<dbReference type="InterPro" id="IPR013324">
    <property type="entry name" value="RNA_pol_sigma_r3/r4-like"/>
</dbReference>
<comment type="similarity">
    <text evidence="1">Belongs to the sigma-70 factor family.</text>
</comment>
<dbReference type="InterPro" id="IPR013325">
    <property type="entry name" value="RNA_pol_sigma_r2"/>
</dbReference>
<dbReference type="AlphaFoldDB" id="A0A6G6D2V1"/>
<dbReference type="Pfam" id="PF04542">
    <property type="entry name" value="Sigma70_r2"/>
    <property type="match status" value="1"/>
</dbReference>
<evidence type="ECO:0000256" key="4">
    <source>
        <dbReference type="ARBA" id="ARBA00023125"/>
    </source>
</evidence>
<reference evidence="8" key="2">
    <citation type="journal article" date="2020" name="Zhi Wu Fen Lei Xue Bao">
        <title>Insights into the origin and evolution of plant sigma factors.</title>
        <authorList>
            <person name="Fu X.-X."/>
            <person name="Zhang J."/>
            <person name="Zhang G.-Q."/>
            <person name="Liu Z.-J."/>
            <person name="Chen Z.-D."/>
        </authorList>
    </citation>
    <scope>NUCLEOTIDE SEQUENCE</scope>
</reference>